<feature type="compositionally biased region" description="Polar residues" evidence="1">
    <location>
        <begin position="13"/>
        <end position="22"/>
    </location>
</feature>
<reference evidence="2 3" key="1">
    <citation type="journal article" date="2021" name="Commun. Biol.">
        <title>The genome of Shorea leprosula (Dipterocarpaceae) highlights the ecological relevance of drought in aseasonal tropical rainforests.</title>
        <authorList>
            <person name="Ng K.K.S."/>
            <person name="Kobayashi M.J."/>
            <person name="Fawcett J.A."/>
            <person name="Hatakeyama M."/>
            <person name="Paape T."/>
            <person name="Ng C.H."/>
            <person name="Ang C.C."/>
            <person name="Tnah L.H."/>
            <person name="Lee C.T."/>
            <person name="Nishiyama T."/>
            <person name="Sese J."/>
            <person name="O'Brien M.J."/>
            <person name="Copetti D."/>
            <person name="Mohd Noor M.I."/>
            <person name="Ong R.C."/>
            <person name="Putra M."/>
            <person name="Sireger I.Z."/>
            <person name="Indrioko S."/>
            <person name="Kosugi Y."/>
            <person name="Izuno A."/>
            <person name="Isagi Y."/>
            <person name="Lee S.L."/>
            <person name="Shimizu K.K."/>
        </authorList>
    </citation>
    <scope>NUCLEOTIDE SEQUENCE [LARGE SCALE GENOMIC DNA]</scope>
    <source>
        <strain evidence="2">214</strain>
    </source>
</reference>
<feature type="region of interest" description="Disordered" evidence="1">
    <location>
        <begin position="1"/>
        <end position="22"/>
    </location>
</feature>
<accession>A0AAV5JYV5</accession>
<evidence type="ECO:0000313" key="2">
    <source>
        <dbReference type="EMBL" id="GKV17856.1"/>
    </source>
</evidence>
<dbReference type="EMBL" id="BPVZ01000049">
    <property type="protein sequence ID" value="GKV17856.1"/>
    <property type="molecule type" value="Genomic_DNA"/>
</dbReference>
<keyword evidence="3" id="KW-1185">Reference proteome</keyword>
<protein>
    <submittedName>
        <fullName evidence="2">Uncharacterized protein</fullName>
    </submittedName>
</protein>
<evidence type="ECO:0000313" key="3">
    <source>
        <dbReference type="Proteomes" id="UP001054252"/>
    </source>
</evidence>
<dbReference type="InterPro" id="IPR040305">
    <property type="entry name" value="At1g75730-like"/>
</dbReference>
<comment type="caution">
    <text evidence="2">The sequence shown here is derived from an EMBL/GenBank/DDBJ whole genome shotgun (WGS) entry which is preliminary data.</text>
</comment>
<organism evidence="2 3">
    <name type="scientific">Rubroshorea leprosula</name>
    <dbReference type="NCBI Taxonomy" id="152421"/>
    <lineage>
        <taxon>Eukaryota</taxon>
        <taxon>Viridiplantae</taxon>
        <taxon>Streptophyta</taxon>
        <taxon>Embryophyta</taxon>
        <taxon>Tracheophyta</taxon>
        <taxon>Spermatophyta</taxon>
        <taxon>Magnoliopsida</taxon>
        <taxon>eudicotyledons</taxon>
        <taxon>Gunneridae</taxon>
        <taxon>Pentapetalae</taxon>
        <taxon>rosids</taxon>
        <taxon>malvids</taxon>
        <taxon>Malvales</taxon>
        <taxon>Dipterocarpaceae</taxon>
        <taxon>Rubroshorea</taxon>
    </lineage>
</organism>
<feature type="region of interest" description="Disordered" evidence="1">
    <location>
        <begin position="42"/>
        <end position="85"/>
    </location>
</feature>
<feature type="region of interest" description="Disordered" evidence="1">
    <location>
        <begin position="490"/>
        <end position="523"/>
    </location>
</feature>
<dbReference type="PANTHER" id="PTHR34792:SF1">
    <property type="entry name" value="OS02G0121500 PROTEIN"/>
    <property type="match status" value="1"/>
</dbReference>
<evidence type="ECO:0000256" key="1">
    <source>
        <dbReference type="SAM" id="MobiDB-lite"/>
    </source>
</evidence>
<dbReference type="Proteomes" id="UP001054252">
    <property type="component" value="Unassembled WGS sequence"/>
</dbReference>
<name>A0AAV5JYV5_9ROSI</name>
<feature type="region of interest" description="Disordered" evidence="1">
    <location>
        <begin position="115"/>
        <end position="147"/>
    </location>
</feature>
<dbReference type="AlphaFoldDB" id="A0AAV5JYV5"/>
<dbReference type="PANTHER" id="PTHR34792">
    <property type="entry name" value="OS02G0121500 PROTEIN"/>
    <property type="match status" value="1"/>
</dbReference>
<sequence>MDKREDTRRGASRFSQQINKQSGQRLLSGFDGVAGNFVSLEKSKKEKVRKRGAVNGRGSLNKEESEMGCSDLSDRENECPSQSHSIVRNGASKRFKIPKKFFDDRNVVNHASVPRKLRSAMKKRNIKSVSPPLPDSKRLNNVPGGEKDVVNKRKLNLKKSDLEWSRKLSVSGPITKDEEEVVETLYALAGMFPDNDTVDKNKLDGESLEGKPSAPQEMVESAPNAIEVEKDASSVCPPEAAKAVPSANLEISPNEAAKINSFNGSSTEEQLDLPDNKRFHMEPDSSIPQVSLNTSISLLAKTESSDKKPPSILGNFHSWLEPSLETGLKPPKQQLTIPTERKQEVAVGATSIEVQLAQEHVIKETRKNVPLGGGNHGPSKSSGAKIPAWLDAAICPSRASSSKNATSAGKVSEVTTYRNPMKRCVAHVYICRLIQSLQMPESKDTVPLEHIDLKHHEGLKHAVVMPHNDFNGVRNGINGTLSIILTSNRNPNEAGSCSQPQHKRLRQDEPQDNQASGMHTSHKQTYDFLSLSAGGGGEEIKNSSNKGANAFETLSHHQFSYLHSLPQHQSLLCFPLPQARSTSSAYSDQFSMAAASAQQQGHLQLPPYLTSPFYGPSYTSHQGLAKQQPQQLQQRLLAAQFAAQIPRWKYGKHESAALIPGVHAIIPPSPSSLDALGPKYRTLPQHQQPLMPIPSPLPHAKLKRQDHHVPIVYEETAAGFRAAGALPMELLCNERL</sequence>
<gene>
    <name evidence="2" type="ORF">SLEP1_g28312</name>
</gene>
<feature type="compositionally biased region" description="Basic residues" evidence="1">
    <location>
        <begin position="115"/>
        <end position="126"/>
    </location>
</feature>
<proteinExistence type="predicted"/>
<feature type="compositionally biased region" description="Polar residues" evidence="1">
    <location>
        <begin position="490"/>
        <end position="500"/>
    </location>
</feature>